<dbReference type="Proteomes" id="UP000541810">
    <property type="component" value="Unassembled WGS sequence"/>
</dbReference>
<protein>
    <submittedName>
        <fullName evidence="2">Uncharacterized protein</fullName>
    </submittedName>
</protein>
<evidence type="ECO:0000313" key="3">
    <source>
        <dbReference type="Proteomes" id="UP000541810"/>
    </source>
</evidence>
<evidence type="ECO:0000256" key="1">
    <source>
        <dbReference type="SAM" id="MobiDB-lite"/>
    </source>
</evidence>
<feature type="compositionally biased region" description="Basic residues" evidence="1">
    <location>
        <begin position="62"/>
        <end position="79"/>
    </location>
</feature>
<accession>A0A7X0H408</accession>
<name>A0A7X0H408_9BACT</name>
<gene>
    <name evidence="2" type="ORF">HNQ40_000474</name>
</gene>
<feature type="region of interest" description="Disordered" evidence="1">
    <location>
        <begin position="54"/>
        <end position="88"/>
    </location>
</feature>
<keyword evidence="3" id="KW-1185">Reference proteome</keyword>
<sequence length="353" mass="39877">MAQPKPTPVLTVEDIDRLWANAAKPEDYASLRSHSVIQDGEPAQLPEDIVEFARQSADTLAGRRRRRRRGGRNRSKSSKKPSSNRPSFEWIEDTIDELMEALDVPHEVYEVASHTVILHVNDDDVAGYPPLPEGYGYKGGVARKAVARTLRLPISTAAVRDIDLLRAADTSADHDRELAEKYMTDDLIHGDAKVEAIVTPKDYFTTREVTVNQAWFLGSEIQITHLGLLDMIGGIVRVTQGHLNQNFGRVHPIVAFKILRFAAAMKAEGREPVIPPFRVNYRRRPHPFSFFLALQLSRAFEAGEVVASIYLDYARQWNLLEKAELEEDVTARDATDILKERLEDYHLEFPTGE</sequence>
<dbReference type="RefSeq" id="WP_184676016.1">
    <property type="nucleotide sequence ID" value="NZ_JACHGY010000001.1"/>
</dbReference>
<reference evidence="2 3" key="1">
    <citation type="submission" date="2020-08" db="EMBL/GenBank/DDBJ databases">
        <title>Genomic Encyclopedia of Type Strains, Phase IV (KMG-IV): sequencing the most valuable type-strain genomes for metagenomic binning, comparative biology and taxonomic classification.</title>
        <authorList>
            <person name="Goeker M."/>
        </authorList>
    </citation>
    <scope>NUCLEOTIDE SEQUENCE [LARGE SCALE GENOMIC DNA]</scope>
    <source>
        <strain evidence="2 3">DSM 103725</strain>
    </source>
</reference>
<organism evidence="2 3">
    <name type="scientific">Algisphaera agarilytica</name>
    <dbReference type="NCBI Taxonomy" id="1385975"/>
    <lineage>
        <taxon>Bacteria</taxon>
        <taxon>Pseudomonadati</taxon>
        <taxon>Planctomycetota</taxon>
        <taxon>Phycisphaerae</taxon>
        <taxon>Phycisphaerales</taxon>
        <taxon>Phycisphaeraceae</taxon>
        <taxon>Algisphaera</taxon>
    </lineage>
</organism>
<evidence type="ECO:0000313" key="2">
    <source>
        <dbReference type="EMBL" id="MBB6428668.1"/>
    </source>
</evidence>
<proteinExistence type="predicted"/>
<comment type="caution">
    <text evidence="2">The sequence shown here is derived from an EMBL/GenBank/DDBJ whole genome shotgun (WGS) entry which is preliminary data.</text>
</comment>
<dbReference type="AlphaFoldDB" id="A0A7X0H408"/>
<dbReference type="EMBL" id="JACHGY010000001">
    <property type="protein sequence ID" value="MBB6428668.1"/>
    <property type="molecule type" value="Genomic_DNA"/>
</dbReference>